<evidence type="ECO:0008006" key="3">
    <source>
        <dbReference type="Google" id="ProtNLM"/>
    </source>
</evidence>
<dbReference type="OrthoDB" id="3216149at2"/>
<accession>A0A263D5J7</accession>
<dbReference type="AlphaFoldDB" id="A0A263D5J7"/>
<evidence type="ECO:0000313" key="2">
    <source>
        <dbReference type="Proteomes" id="UP000242444"/>
    </source>
</evidence>
<gene>
    <name evidence="1" type="ORF">CFN78_11380</name>
</gene>
<comment type="caution">
    <text evidence="1">The sequence shown here is derived from an EMBL/GenBank/DDBJ whole genome shotgun (WGS) entry which is preliminary data.</text>
</comment>
<dbReference type="InParanoid" id="A0A263D5J7"/>
<dbReference type="RefSeq" id="WP_094862725.1">
    <property type="nucleotide sequence ID" value="NZ_NKYE01000006.1"/>
</dbReference>
<dbReference type="Proteomes" id="UP000242444">
    <property type="component" value="Unassembled WGS sequence"/>
</dbReference>
<organism evidence="1 2">
    <name type="scientific">Amycolatopsis antarctica</name>
    <dbReference type="NCBI Taxonomy" id="1854586"/>
    <lineage>
        <taxon>Bacteria</taxon>
        <taxon>Bacillati</taxon>
        <taxon>Actinomycetota</taxon>
        <taxon>Actinomycetes</taxon>
        <taxon>Pseudonocardiales</taxon>
        <taxon>Pseudonocardiaceae</taxon>
        <taxon>Amycolatopsis</taxon>
    </lineage>
</organism>
<proteinExistence type="predicted"/>
<name>A0A263D5J7_9PSEU</name>
<keyword evidence="2" id="KW-1185">Reference proteome</keyword>
<reference evidence="1 2" key="1">
    <citation type="submission" date="2017-07" db="EMBL/GenBank/DDBJ databases">
        <title>Amycolatopsis antarcticus sp. nov., isolated from the surface of an Antarcticus brown macroalga.</title>
        <authorList>
            <person name="Wang J."/>
            <person name="Leiva S."/>
            <person name="Huang J."/>
            <person name="Huang Y."/>
        </authorList>
    </citation>
    <scope>NUCLEOTIDE SEQUENCE [LARGE SCALE GENOMIC DNA]</scope>
    <source>
        <strain evidence="1 2">AU-G6</strain>
    </source>
</reference>
<sequence length="81" mass="9216">MSDVEGDGAVDGSHHDDKWEYRRLRLPPGISRLSAATQLSINAEFTGWELSNVRLYPDGTRRIWLRRRRQLAAAGLPELIT</sequence>
<dbReference type="Pfam" id="PF18963">
    <property type="entry name" value="DUF5703"/>
    <property type="match status" value="1"/>
</dbReference>
<protein>
    <recommendedName>
        <fullName evidence="3">Dihydroorotate dehydrogenase</fullName>
    </recommendedName>
</protein>
<dbReference type="InterPro" id="IPR043758">
    <property type="entry name" value="DUF5703"/>
</dbReference>
<dbReference type="EMBL" id="NKYE01000006">
    <property type="protein sequence ID" value="OZM72867.1"/>
    <property type="molecule type" value="Genomic_DNA"/>
</dbReference>
<evidence type="ECO:0000313" key="1">
    <source>
        <dbReference type="EMBL" id="OZM72867.1"/>
    </source>
</evidence>